<protein>
    <recommendedName>
        <fullName evidence="2">protein-glutamate methylesterase</fullName>
        <ecNumber evidence="2">3.1.1.61</ecNumber>
    </recommendedName>
</protein>
<dbReference type="Gene3D" id="3.40.50.180">
    <property type="entry name" value="Methylesterase CheB, C-terminal domain"/>
    <property type="match status" value="1"/>
</dbReference>
<comment type="catalytic activity">
    <reaction evidence="3">
        <text>[protein]-L-glutamate 5-O-methyl ester + H2O = L-glutamyl-[protein] + methanol + H(+)</text>
        <dbReference type="Rhea" id="RHEA:23236"/>
        <dbReference type="Rhea" id="RHEA-COMP:10208"/>
        <dbReference type="Rhea" id="RHEA-COMP:10311"/>
        <dbReference type="ChEBI" id="CHEBI:15377"/>
        <dbReference type="ChEBI" id="CHEBI:15378"/>
        <dbReference type="ChEBI" id="CHEBI:17790"/>
        <dbReference type="ChEBI" id="CHEBI:29973"/>
        <dbReference type="ChEBI" id="CHEBI:82795"/>
        <dbReference type="EC" id="3.1.1.61"/>
    </reaction>
</comment>
<dbReference type="GO" id="GO:0005737">
    <property type="term" value="C:cytoplasm"/>
    <property type="evidence" value="ECO:0007669"/>
    <property type="project" value="InterPro"/>
</dbReference>
<keyword evidence="1 4" id="KW-0378">Hydrolase</keyword>
<reference evidence="6 7" key="1">
    <citation type="submission" date="2019-04" db="EMBL/GenBank/DDBJ databases">
        <title>Isolation and identification of Cellulomonas shaoxiangyii sp. Nov. isolated from feces of the Tibetan antelopes (Pantholops hodgsonii) in the Qinghai-Tibet plateau of China.</title>
        <authorList>
            <person name="Tian Z."/>
        </authorList>
    </citation>
    <scope>NUCLEOTIDE SEQUENCE [LARGE SCALE GENOMIC DNA]</scope>
    <source>
        <strain evidence="6 7">Z28</strain>
    </source>
</reference>
<dbReference type="Proteomes" id="UP000296469">
    <property type="component" value="Chromosome"/>
</dbReference>
<gene>
    <name evidence="6" type="ORF">E5225_09185</name>
</gene>
<evidence type="ECO:0000256" key="4">
    <source>
        <dbReference type="PROSITE-ProRule" id="PRU00050"/>
    </source>
</evidence>
<evidence type="ECO:0000256" key="2">
    <source>
        <dbReference type="ARBA" id="ARBA00039140"/>
    </source>
</evidence>
<evidence type="ECO:0000313" key="6">
    <source>
        <dbReference type="EMBL" id="QCB93707.1"/>
    </source>
</evidence>
<feature type="active site" evidence="4">
    <location>
        <position position="131"/>
    </location>
</feature>
<dbReference type="GO" id="GO:0000156">
    <property type="term" value="F:phosphorelay response regulator activity"/>
    <property type="evidence" value="ECO:0007669"/>
    <property type="project" value="InterPro"/>
</dbReference>
<feature type="domain" description="CheB-type methylesterase" evidence="5">
    <location>
        <begin position="1"/>
        <end position="189"/>
    </location>
</feature>
<dbReference type="EMBL" id="CP039291">
    <property type="protein sequence ID" value="QCB93707.1"/>
    <property type="molecule type" value="Genomic_DNA"/>
</dbReference>
<keyword evidence="7" id="KW-1185">Reference proteome</keyword>
<evidence type="ECO:0000256" key="3">
    <source>
        <dbReference type="ARBA" id="ARBA00048267"/>
    </source>
</evidence>
<dbReference type="EC" id="3.1.1.61" evidence="2"/>
<dbReference type="PANTHER" id="PTHR42872">
    <property type="entry name" value="PROTEIN-GLUTAMATE METHYLESTERASE/PROTEIN-GLUTAMINE GLUTAMINASE"/>
    <property type="match status" value="1"/>
</dbReference>
<evidence type="ECO:0000259" key="5">
    <source>
        <dbReference type="PROSITE" id="PS50122"/>
    </source>
</evidence>
<feature type="active site" evidence="4">
    <location>
        <position position="12"/>
    </location>
</feature>
<feature type="active site" evidence="4">
    <location>
        <position position="39"/>
    </location>
</feature>
<dbReference type="AlphaFoldDB" id="A0A4P7SJP1"/>
<sequence>MSRRDVVVVGASAGGVRALQDVASRLPADFPAAVLVVLHTAPTARSALAAILSRSGPLPVAQAAEGDALLPGRILVAPPDRHLVVDGDRVLLSRGPRENGHRPSVDALFRSAARELGPRVVAVVLSGTLDDGAAGMVAVHQQGGIGVVEDPATAAYPGMPSAAMAADQLARVVPLERVAAVLEELVGVPVDERAAHPTELLRVEVDIAADAQHSTSPDEQVGVPAGFACPDCNGPLSEIHEGRLHRFRCRVGHAWSPASLAAQQGVAVEGALWLALRTLEERVALSERMARNAADRGHAVTADKFTEQASEARSSALVIRGLIAGTATVALDVTDDLLTEDAPRSA</sequence>
<keyword evidence="4" id="KW-0145">Chemotaxis</keyword>
<dbReference type="SUPFAM" id="SSF52738">
    <property type="entry name" value="Methylesterase CheB, C-terminal domain"/>
    <property type="match status" value="1"/>
</dbReference>
<dbReference type="KEGG" id="celz:E5225_09185"/>
<dbReference type="GO" id="GO:0008984">
    <property type="term" value="F:protein-glutamate methylesterase activity"/>
    <property type="evidence" value="ECO:0007669"/>
    <property type="project" value="UniProtKB-EC"/>
</dbReference>
<dbReference type="InterPro" id="IPR035909">
    <property type="entry name" value="CheB_C"/>
</dbReference>
<dbReference type="Pfam" id="PF01339">
    <property type="entry name" value="CheB_methylest"/>
    <property type="match status" value="1"/>
</dbReference>
<dbReference type="CDD" id="cd16433">
    <property type="entry name" value="CheB"/>
    <property type="match status" value="1"/>
</dbReference>
<proteinExistence type="predicted"/>
<dbReference type="InterPro" id="IPR011247">
    <property type="entry name" value="Chemotax_prot-Glu_Me-esterase"/>
</dbReference>
<name>A0A4P7SJP1_9CELL</name>
<dbReference type="RefSeq" id="WP_135972391.1">
    <property type="nucleotide sequence ID" value="NZ_CP039291.1"/>
</dbReference>
<dbReference type="PIRSF" id="PIRSF036461">
    <property type="entry name" value="Chmtx_methlestr"/>
    <property type="match status" value="1"/>
</dbReference>
<organism evidence="6 7">
    <name type="scientific">Cellulomonas shaoxiangyii</name>
    <dbReference type="NCBI Taxonomy" id="2566013"/>
    <lineage>
        <taxon>Bacteria</taxon>
        <taxon>Bacillati</taxon>
        <taxon>Actinomycetota</taxon>
        <taxon>Actinomycetes</taxon>
        <taxon>Micrococcales</taxon>
        <taxon>Cellulomonadaceae</taxon>
        <taxon>Cellulomonas</taxon>
    </lineage>
</organism>
<dbReference type="OrthoDB" id="9793421at2"/>
<accession>A0A4P7SJP1</accession>
<dbReference type="InterPro" id="IPR000673">
    <property type="entry name" value="Sig_transdc_resp-reg_Me-estase"/>
</dbReference>
<dbReference type="PANTHER" id="PTHR42872:SF6">
    <property type="entry name" value="PROTEIN-GLUTAMATE METHYLESTERASE_PROTEIN-GLUTAMINE GLUTAMINASE"/>
    <property type="match status" value="1"/>
</dbReference>
<dbReference type="PROSITE" id="PS50122">
    <property type="entry name" value="CHEB"/>
    <property type="match status" value="1"/>
</dbReference>
<dbReference type="GO" id="GO:0006935">
    <property type="term" value="P:chemotaxis"/>
    <property type="evidence" value="ECO:0007669"/>
    <property type="project" value="UniProtKB-UniRule"/>
</dbReference>
<evidence type="ECO:0000313" key="7">
    <source>
        <dbReference type="Proteomes" id="UP000296469"/>
    </source>
</evidence>
<evidence type="ECO:0000256" key="1">
    <source>
        <dbReference type="ARBA" id="ARBA00022801"/>
    </source>
</evidence>